<dbReference type="GeneID" id="110208316"/>
<evidence type="ECO:0000256" key="6">
    <source>
        <dbReference type="PROSITE-ProRule" id="PRU01371"/>
    </source>
</evidence>
<evidence type="ECO:0000256" key="3">
    <source>
        <dbReference type="ARBA" id="ARBA00022771"/>
    </source>
</evidence>
<dbReference type="PANTHER" id="PTHR14649">
    <property type="entry name" value="ZINC FINGER C2HC DOMAIN-CONTAINING PROTEIN 1C"/>
    <property type="match status" value="1"/>
</dbReference>
<comment type="similarity">
    <text evidence="1">Belongs to the ZC2HC1 family.</text>
</comment>
<evidence type="ECO:0000256" key="5">
    <source>
        <dbReference type="ARBA" id="ARBA00023054"/>
    </source>
</evidence>
<dbReference type="Proteomes" id="UP000515140">
    <property type="component" value="Unplaced"/>
</dbReference>
<feature type="region of interest" description="Disordered" evidence="7">
    <location>
        <begin position="308"/>
        <end position="328"/>
    </location>
</feature>
<feature type="region of interest" description="Disordered" evidence="7">
    <location>
        <begin position="39"/>
        <end position="62"/>
    </location>
</feature>
<evidence type="ECO:0000259" key="8">
    <source>
        <dbReference type="PROSITE" id="PS52027"/>
    </source>
</evidence>
<dbReference type="PROSITE" id="PS52027">
    <property type="entry name" value="ZF_C2HC_C3H"/>
    <property type="match status" value="2"/>
</dbReference>
<dbReference type="GO" id="GO:0008270">
    <property type="term" value="F:zinc ion binding"/>
    <property type="evidence" value="ECO:0007669"/>
    <property type="project" value="UniProtKB-KW"/>
</dbReference>
<keyword evidence="3 6" id="KW-0863">Zinc-finger</keyword>
<evidence type="ECO:0000313" key="10">
    <source>
        <dbReference type="RefSeq" id="XP_020841923.1"/>
    </source>
</evidence>
<evidence type="ECO:0000313" key="9">
    <source>
        <dbReference type="Proteomes" id="UP000515140"/>
    </source>
</evidence>
<feature type="compositionally biased region" description="Low complexity" evidence="7">
    <location>
        <begin position="102"/>
        <end position="113"/>
    </location>
</feature>
<evidence type="ECO:0000256" key="7">
    <source>
        <dbReference type="SAM" id="MobiDB-lite"/>
    </source>
</evidence>
<evidence type="ECO:0000256" key="1">
    <source>
        <dbReference type="ARBA" id="ARBA00010843"/>
    </source>
</evidence>
<dbReference type="FunCoup" id="A0A6P5K8V1">
    <property type="interactions" value="36"/>
</dbReference>
<gene>
    <name evidence="10" type="primary">ZC2HC1C</name>
</gene>
<feature type="compositionally biased region" description="Polar residues" evidence="7">
    <location>
        <begin position="82"/>
        <end position="92"/>
    </location>
</feature>
<keyword evidence="4" id="KW-0862">Zinc</keyword>
<feature type="compositionally biased region" description="Basic and acidic residues" evidence="7">
    <location>
        <begin position="263"/>
        <end position="279"/>
    </location>
</feature>
<accession>A0A6P5K8V1</accession>
<dbReference type="RefSeq" id="XP_020841923.1">
    <property type="nucleotide sequence ID" value="XM_020986264.1"/>
</dbReference>
<evidence type="ECO:0000256" key="2">
    <source>
        <dbReference type="ARBA" id="ARBA00022723"/>
    </source>
</evidence>
<dbReference type="Pfam" id="PF13913">
    <property type="entry name" value="zf-C2HC_2"/>
    <property type="match status" value="2"/>
</dbReference>
<keyword evidence="2" id="KW-0479">Metal-binding</keyword>
<proteinExistence type="inferred from homology"/>
<feature type="compositionally biased region" description="Basic and acidic residues" evidence="7">
    <location>
        <begin position="39"/>
        <end position="60"/>
    </location>
</feature>
<feature type="compositionally biased region" description="Low complexity" evidence="7">
    <location>
        <begin position="319"/>
        <end position="328"/>
    </location>
</feature>
<feature type="region of interest" description="Disordered" evidence="7">
    <location>
        <begin position="263"/>
        <end position="295"/>
    </location>
</feature>
<keyword evidence="9" id="KW-1185">Reference proteome</keyword>
<feature type="region of interest" description="Disordered" evidence="7">
    <location>
        <begin position="348"/>
        <end position="396"/>
    </location>
</feature>
<feature type="region of interest" description="Disordered" evidence="7">
    <location>
        <begin position="82"/>
        <end position="120"/>
    </location>
</feature>
<feature type="domain" description="C2HC/C3H-type" evidence="8">
    <location>
        <begin position="395"/>
        <end position="424"/>
    </location>
</feature>
<protein>
    <submittedName>
        <fullName evidence="10">Zinc finger C2HC domain-containing protein 1C isoform X1</fullName>
    </submittedName>
</protein>
<dbReference type="InParanoid" id="A0A6P5K8V1"/>
<dbReference type="KEGG" id="pcw:110208316"/>
<dbReference type="CTD" id="79696"/>
<name>A0A6P5K8V1_PHACI</name>
<organism evidence="9 10">
    <name type="scientific">Phascolarctos cinereus</name>
    <name type="common">Koala</name>
    <dbReference type="NCBI Taxonomy" id="38626"/>
    <lineage>
        <taxon>Eukaryota</taxon>
        <taxon>Metazoa</taxon>
        <taxon>Chordata</taxon>
        <taxon>Craniata</taxon>
        <taxon>Vertebrata</taxon>
        <taxon>Euteleostomi</taxon>
        <taxon>Mammalia</taxon>
        <taxon>Metatheria</taxon>
        <taxon>Diprotodontia</taxon>
        <taxon>Phascolarctidae</taxon>
        <taxon>Phascolarctos</taxon>
    </lineage>
</organism>
<feature type="compositionally biased region" description="Polar residues" evidence="7">
    <location>
        <begin position="352"/>
        <end position="367"/>
    </location>
</feature>
<feature type="compositionally biased region" description="Low complexity" evidence="7">
    <location>
        <begin position="369"/>
        <end position="391"/>
    </location>
</feature>
<dbReference type="InterPro" id="IPR049899">
    <property type="entry name" value="Znf_C2HC_C3H"/>
</dbReference>
<dbReference type="InterPro" id="IPR026104">
    <property type="entry name" value="ZNF_C2HC_dom_1C"/>
</dbReference>
<dbReference type="AlphaFoldDB" id="A0A6P5K8V1"/>
<evidence type="ECO:0000256" key="4">
    <source>
        <dbReference type="ARBA" id="ARBA00022833"/>
    </source>
</evidence>
<feature type="domain" description="C2HC/C3H-type" evidence="8">
    <location>
        <begin position="503"/>
        <end position="532"/>
    </location>
</feature>
<dbReference type="PANTHER" id="PTHR14649:SF1">
    <property type="entry name" value="ZINC FINGER C2HC DOMAIN-CONTAINING PROTEIN 1C"/>
    <property type="match status" value="1"/>
</dbReference>
<reference evidence="10" key="1">
    <citation type="submission" date="2025-08" db="UniProtKB">
        <authorList>
            <consortium name="RefSeq"/>
        </authorList>
    </citation>
    <scope>IDENTIFICATION</scope>
    <source>
        <tissue evidence="10">Spleen</tissue>
    </source>
</reference>
<keyword evidence="5" id="KW-0175">Coiled coil</keyword>
<sequence length="541" mass="61687">MGCTRWLQFWYCMARLQLAPCPHVDIMLPFNKMESSELHSSRQTHYDQRSSTHQSPKENLKNNFQQKLLRDKEEKLENIFTHNRQNSFTNAHSYPPSHSAENSQQDSGNNQQGSGSGDFYSVGVLMRHTKTDNQENTMPFTKKRAGVDRAYPLKPVFHRKSLSATHIGIDSRNFSQKPSESKEVSLSHFSSRNRGNSSSAKMLLAPLPVVQSKTFLSNPDRTELMQIQKLEAAGESLEEEIRRKETLLREKLKKTEEELRRIQKEKEQVEEEEKKELQRKTFPRRRGTGGSSSISKLIFSPEFSCSRGDETWEQSQENSSPSSGCSQFFSHGVQRLKKERLVASNNKIRDQISVSSPTLFSHQQDPDNSLPKSPSYSSSQLSVSSGSSSSTEEPELGECTYCGRKFLLPRLEKHTNVCSKTQGSKRKVFDSSKARAKGTELEQYLTWKGPALAKPEPPKKSNWRQKHESFIRTLRQARELQQVIARGGNPLELPPVPPAENPDYIQCPHCSRHFAPKVADRHIPKCKTIKNRPPPPRKHCC</sequence>
<dbReference type="Gene3D" id="3.30.160.60">
    <property type="entry name" value="Classic Zinc Finger"/>
    <property type="match status" value="1"/>
</dbReference>